<dbReference type="OrthoDB" id="97893at2"/>
<feature type="domain" description="TonB-dependent transporter Oar-like beta-barrel" evidence="4">
    <location>
        <begin position="264"/>
        <end position="1103"/>
    </location>
</feature>
<dbReference type="SUPFAM" id="SSF56935">
    <property type="entry name" value="Porins"/>
    <property type="match status" value="1"/>
</dbReference>
<dbReference type="Pfam" id="PF13620">
    <property type="entry name" value="CarboxypepD_reg"/>
    <property type="match status" value="1"/>
</dbReference>
<name>G8NPA3_GRAMM</name>
<dbReference type="InterPro" id="IPR008969">
    <property type="entry name" value="CarboxyPept-like_regulatory"/>
</dbReference>
<gene>
    <name evidence="5" type="ordered locus">AciX8_4020</name>
</gene>
<reference evidence="5 6" key="1">
    <citation type="submission" date="2011-11" db="EMBL/GenBank/DDBJ databases">
        <title>Complete sequence of Granulicella mallensis MP5ACTX8.</title>
        <authorList>
            <consortium name="US DOE Joint Genome Institute"/>
            <person name="Lucas S."/>
            <person name="Copeland A."/>
            <person name="Lapidus A."/>
            <person name="Cheng J.-F."/>
            <person name="Goodwin L."/>
            <person name="Pitluck S."/>
            <person name="Peters L."/>
            <person name="Lu M."/>
            <person name="Detter J.C."/>
            <person name="Han C."/>
            <person name="Tapia R."/>
            <person name="Land M."/>
            <person name="Hauser L."/>
            <person name="Kyrpides N."/>
            <person name="Ivanova N."/>
            <person name="Mikhailova N."/>
            <person name="Pagani I."/>
            <person name="Rawat S."/>
            <person name="Mannisto M."/>
            <person name="Haggblom M."/>
            <person name="Woyke T."/>
        </authorList>
    </citation>
    <scope>NUCLEOTIDE SEQUENCE [LARGE SCALE GENOMIC DNA]</scope>
    <source>
        <strain evidence="6">ATCC BAA-1857 / DSM 23137 / MP5ACTX8</strain>
    </source>
</reference>
<dbReference type="Proteomes" id="UP000007113">
    <property type="component" value="Chromosome"/>
</dbReference>
<dbReference type="InterPro" id="IPR057601">
    <property type="entry name" value="Oar-like_b-barrel"/>
</dbReference>
<dbReference type="EMBL" id="CP003130">
    <property type="protein sequence ID" value="AEU38302.1"/>
    <property type="molecule type" value="Genomic_DNA"/>
</dbReference>
<dbReference type="KEGG" id="gma:AciX8_4020"/>
<evidence type="ECO:0000313" key="5">
    <source>
        <dbReference type="EMBL" id="AEU38302.1"/>
    </source>
</evidence>
<dbReference type="Gene3D" id="2.40.170.20">
    <property type="entry name" value="TonB-dependent receptor, beta-barrel domain"/>
    <property type="match status" value="1"/>
</dbReference>
<organism evidence="5 6">
    <name type="scientific">Granulicella mallensis (strain ATCC BAA-1857 / DSM 23137 / MP5ACTX8)</name>
    <dbReference type="NCBI Taxonomy" id="682795"/>
    <lineage>
        <taxon>Bacteria</taxon>
        <taxon>Pseudomonadati</taxon>
        <taxon>Acidobacteriota</taxon>
        <taxon>Terriglobia</taxon>
        <taxon>Terriglobales</taxon>
        <taxon>Acidobacteriaceae</taxon>
        <taxon>Granulicella</taxon>
    </lineage>
</organism>
<evidence type="ECO:0000313" key="6">
    <source>
        <dbReference type="Proteomes" id="UP000007113"/>
    </source>
</evidence>
<dbReference type="AlphaFoldDB" id="G8NPA3"/>
<comment type="subcellular location">
    <subcellularLocation>
        <location evidence="1">Cell outer membrane</location>
    </subcellularLocation>
</comment>
<evidence type="ECO:0000256" key="1">
    <source>
        <dbReference type="ARBA" id="ARBA00004442"/>
    </source>
</evidence>
<accession>G8NPA3</accession>
<dbReference type="Gene3D" id="2.60.40.1120">
    <property type="entry name" value="Carboxypeptidase-like, regulatory domain"/>
    <property type="match status" value="1"/>
</dbReference>
<dbReference type="SUPFAM" id="SSF49464">
    <property type="entry name" value="Carboxypeptidase regulatory domain-like"/>
    <property type="match status" value="1"/>
</dbReference>
<dbReference type="Pfam" id="PF25183">
    <property type="entry name" value="OMP_b-brl_4"/>
    <property type="match status" value="1"/>
</dbReference>
<dbReference type="InterPro" id="IPR036942">
    <property type="entry name" value="Beta-barrel_TonB_sf"/>
</dbReference>
<protein>
    <submittedName>
        <fullName evidence="5">Cna B domain protein</fullName>
    </submittedName>
</protein>
<keyword evidence="3" id="KW-0998">Cell outer membrane</keyword>
<evidence type="ECO:0000256" key="3">
    <source>
        <dbReference type="ARBA" id="ARBA00023237"/>
    </source>
</evidence>
<dbReference type="GO" id="GO:0009279">
    <property type="term" value="C:cell outer membrane"/>
    <property type="evidence" value="ECO:0007669"/>
    <property type="project" value="UniProtKB-SubCell"/>
</dbReference>
<dbReference type="STRING" id="682795.AciX8_4020"/>
<dbReference type="HOGENOM" id="CLU_006298_0_0_0"/>
<proteinExistence type="predicted"/>
<keyword evidence="6" id="KW-1185">Reference proteome</keyword>
<evidence type="ECO:0000259" key="4">
    <source>
        <dbReference type="Pfam" id="PF25183"/>
    </source>
</evidence>
<keyword evidence="2" id="KW-0472">Membrane</keyword>
<dbReference type="eggNOG" id="COG4932">
    <property type="taxonomic scope" value="Bacteria"/>
</dbReference>
<dbReference type="RefSeq" id="WP_014267173.1">
    <property type="nucleotide sequence ID" value="NC_016631.1"/>
</dbReference>
<sequence>MKLGTATHKKTAKYKWPENLAARVLVLACLLMVTPLAFCQGVSGRIVGTIQDATNAVVPGAVVTITNQDTGSVAKTKSNSSGEYRVDNLPPGNYQVKVEAKGFRTVISSGNVVTVDNANRDDIKLEVGMANQSVEVTAGNPLVDTTGSSLGEVLNERDIKNLPLNGRIFSQLVDTVPGAVATGPSSAPEAAAGAGAQTAITASVNGMPWSGTTYTLDGVSNMELLNAFMTVTPALDALQEVKVSTANADATVGTYGGAQVNALIKSGTNKFHGSAYEFFRNDSLNATAWDSTSKAPDRSNQFGGSLGGPIIKNKAFFFVDYQGLLLDNGVYYNLTVPTDLMKQGLFLASQFPAIYDPTTQKPFPLVTTAQGQAYQIPAARFDAVSSRMVGAANIWPEATNQNSIVNNYIANNTQTDDTHQFDVKVDYQLHNGDRLFGRESYQRRDLTAPSPGTQWINISNVNAQNRMHNAAVGYDHTFSPSATNELRFGFNRFYTKDFGNDFGTNENTTLGIPNGNIAGFPGASGLAIFNPGNVAATGSQDYTDAHRITNIYQITDNFTKVLGKHTLTVGEDYRRLQASLTNANANQSGSFSFNSDYTSSCTNQPSCPSSIGGNGFASFLLGLPSSLYRGFVNTDPATRANLWGVYGQDTYIVNKSLTLNLALRWDVVTQPVDKFNRQSNFNLTTGLLDIATSGNRAPNVDNYYGNVAPRVGFSYSPNNGKTAIRGAFGMTTFTANYGGIGGSLERNFPFFEQFYLNQQFAYTPWTQVSTDGLPGFVPLATDAPVTPQPNSSVAYMAKNFRPDNANSWNIGIQQQLTAQSAFTLTYVGTKGTHLFRERNINTPEPGPGDQITRRPYYQISPNASSINYYGADGASSYNALQAEVTMRFSHDLQGRVAYTWSKEIDDMNIFDPIPGQDRLNRGLGTGQAPDVPQIFVASLTYQLPFGQGRRWLTSSPRAVQYLAGGWQISTITLLQSGQPLTFGISSDNLNNGVSNRAELTCAAVGKVKKPSEWFDTSCFTTPAQYQLGNSGVGKVFGPGYENVDLSLSKSEKIHDEMNISVQVDAFNALNNPHMGNPNTTCCTSQNPLFGTITGTNGPPRNLQLGAHLTF</sequence>
<evidence type="ECO:0000256" key="2">
    <source>
        <dbReference type="ARBA" id="ARBA00023136"/>
    </source>
</evidence>